<keyword evidence="7" id="KW-0732">Signal</keyword>
<dbReference type="InterPro" id="IPR002194">
    <property type="entry name" value="Chaperonin_TCP-1_CS"/>
</dbReference>
<feature type="chain" id="PRO_5002370613" description="T-complex protein 1 subunit gamma" evidence="7">
    <location>
        <begin position="22"/>
        <end position="365"/>
    </location>
</feature>
<dbReference type="Gramene" id="ORUFI06G18470.2">
    <property type="protein sequence ID" value="ORUFI06G18470.2"/>
    <property type="gene ID" value="ORUFI06G18470"/>
</dbReference>
<dbReference type="Gene3D" id="3.30.260.10">
    <property type="entry name" value="TCP-1-like chaperonin intermediate domain"/>
    <property type="match status" value="1"/>
</dbReference>
<dbReference type="InterPro" id="IPR027410">
    <property type="entry name" value="TCP-1-like_intermed_sf"/>
</dbReference>
<dbReference type="SUPFAM" id="SSF52029">
    <property type="entry name" value="GroEL apical domain-like"/>
    <property type="match status" value="1"/>
</dbReference>
<keyword evidence="9" id="KW-1185">Reference proteome</keyword>
<feature type="region of interest" description="Disordered" evidence="6">
    <location>
        <begin position="36"/>
        <end position="70"/>
    </location>
</feature>
<feature type="compositionally biased region" description="Low complexity" evidence="6">
    <location>
        <begin position="86"/>
        <end position="101"/>
    </location>
</feature>
<dbReference type="GO" id="GO:0005524">
    <property type="term" value="F:ATP binding"/>
    <property type="evidence" value="ECO:0007669"/>
    <property type="project" value="UniProtKB-KW"/>
</dbReference>
<dbReference type="HOGENOM" id="CLU_008891_2_0_1"/>
<reference evidence="8" key="2">
    <citation type="submission" date="2015-06" db="UniProtKB">
        <authorList>
            <consortium name="EnsemblPlants"/>
        </authorList>
    </citation>
    <scope>IDENTIFICATION</scope>
</reference>
<feature type="compositionally biased region" description="Basic and acidic residues" evidence="6">
    <location>
        <begin position="102"/>
        <end position="116"/>
    </location>
</feature>
<evidence type="ECO:0000313" key="9">
    <source>
        <dbReference type="Proteomes" id="UP000008022"/>
    </source>
</evidence>
<reference evidence="9" key="1">
    <citation type="submission" date="2013-06" db="EMBL/GenBank/DDBJ databases">
        <authorList>
            <person name="Zhao Q."/>
        </authorList>
    </citation>
    <scope>NUCLEOTIDE SEQUENCE</scope>
    <source>
        <strain evidence="9">cv. W1943</strain>
    </source>
</reference>
<dbReference type="InterPro" id="IPR027413">
    <property type="entry name" value="GROEL-like_equatorial_sf"/>
</dbReference>
<keyword evidence="4 5" id="KW-0143">Chaperone</keyword>
<proteinExistence type="inferred from homology"/>
<evidence type="ECO:0000256" key="3">
    <source>
        <dbReference type="ARBA" id="ARBA00022840"/>
    </source>
</evidence>
<dbReference type="PRINTS" id="PR00304">
    <property type="entry name" value="TCOMPLEXTCP1"/>
</dbReference>
<dbReference type="PROSITE" id="PS00750">
    <property type="entry name" value="TCP1_1"/>
    <property type="match status" value="1"/>
</dbReference>
<dbReference type="PANTHER" id="PTHR11353">
    <property type="entry name" value="CHAPERONIN"/>
    <property type="match status" value="1"/>
</dbReference>
<dbReference type="GO" id="GO:0016887">
    <property type="term" value="F:ATP hydrolysis activity"/>
    <property type="evidence" value="ECO:0007669"/>
    <property type="project" value="InterPro"/>
</dbReference>
<protein>
    <recommendedName>
        <fullName evidence="10">T-complex protein 1 subunit gamma</fullName>
    </recommendedName>
</protein>
<feature type="region of interest" description="Disordered" evidence="6">
    <location>
        <begin position="86"/>
        <end position="116"/>
    </location>
</feature>
<dbReference type="GO" id="GO:0140662">
    <property type="term" value="F:ATP-dependent protein folding chaperone"/>
    <property type="evidence" value="ECO:0007669"/>
    <property type="project" value="InterPro"/>
</dbReference>
<dbReference type="FunFam" id="3.30.260.10:FF:000035">
    <property type="entry name" value="T-complex protein 1 subunit gamma"/>
    <property type="match status" value="1"/>
</dbReference>
<feature type="signal peptide" evidence="7">
    <location>
        <begin position="1"/>
        <end position="21"/>
    </location>
</feature>
<evidence type="ECO:0000256" key="6">
    <source>
        <dbReference type="SAM" id="MobiDB-lite"/>
    </source>
</evidence>
<accession>A0A0E0PYT2</accession>
<evidence type="ECO:0000256" key="5">
    <source>
        <dbReference type="RuleBase" id="RU004187"/>
    </source>
</evidence>
<dbReference type="InterPro" id="IPR017998">
    <property type="entry name" value="Chaperone_TCP-1"/>
</dbReference>
<name>A0A0E0PYT2_ORYRU</name>
<sequence>MPNSLWSTKVLSFFFVKKTSAAHWQWQSTVGHPPYEAAREQQRSGTLSRVSVSLQNPPTKPNKQTLVELDPPRRLTPFLSLAASRPHPAAAAAASRPAGSRHGIERPQDSLKRESGTKVHHANIQAAKAVADIIRTTLGPRSMLKMLLDASGGIVVTNDGNAILREIDIAHPAAKSMIELSRTQDEEVGDGTTSVIVLAGEMLHVAEAFIDKHYHPTVICRAYTKALEDALAVLDKIAMPVDVNDRAAMLGLVKSSIGTKFTGQFGDLIADLAIDATTTAGVDLGQGMREVDIKKYIKVEKVPGGQLEDSRVLKGVMFNKDVVAPGKMRRKIVNPRIILLDCPVEYKKGENQTNAELMKEEDWFC</sequence>
<keyword evidence="2 5" id="KW-0547">Nucleotide-binding</keyword>
<dbReference type="SUPFAM" id="SSF54849">
    <property type="entry name" value="GroEL-intermediate domain like"/>
    <property type="match status" value="1"/>
</dbReference>
<dbReference type="InterPro" id="IPR002423">
    <property type="entry name" value="Cpn60/GroEL/TCP-1"/>
</dbReference>
<evidence type="ECO:0008006" key="10">
    <source>
        <dbReference type="Google" id="ProtNLM"/>
    </source>
</evidence>
<evidence type="ECO:0000256" key="7">
    <source>
        <dbReference type="SAM" id="SignalP"/>
    </source>
</evidence>
<evidence type="ECO:0000313" key="8">
    <source>
        <dbReference type="EnsemblPlants" id="ORUFI06G18470.2"/>
    </source>
</evidence>
<dbReference type="AlphaFoldDB" id="A0A0E0PYT2"/>
<dbReference type="EnsemblPlants" id="ORUFI06G18470.2">
    <property type="protein sequence ID" value="ORUFI06G18470.2"/>
    <property type="gene ID" value="ORUFI06G18470"/>
</dbReference>
<dbReference type="GO" id="GO:0051082">
    <property type="term" value="F:unfolded protein binding"/>
    <property type="evidence" value="ECO:0007669"/>
    <property type="project" value="InterPro"/>
</dbReference>
<evidence type="ECO:0000256" key="2">
    <source>
        <dbReference type="ARBA" id="ARBA00022741"/>
    </source>
</evidence>
<evidence type="ECO:0000256" key="1">
    <source>
        <dbReference type="ARBA" id="ARBA00008020"/>
    </source>
</evidence>
<dbReference type="FunFam" id="1.10.560.10:FF:000037">
    <property type="entry name" value="T-complex protein 1 subunit gamma"/>
    <property type="match status" value="1"/>
</dbReference>
<feature type="compositionally biased region" description="Polar residues" evidence="6">
    <location>
        <begin position="43"/>
        <end position="65"/>
    </location>
</feature>
<organism evidence="8 9">
    <name type="scientific">Oryza rufipogon</name>
    <name type="common">Brownbeard rice</name>
    <name type="synonym">Asian wild rice</name>
    <dbReference type="NCBI Taxonomy" id="4529"/>
    <lineage>
        <taxon>Eukaryota</taxon>
        <taxon>Viridiplantae</taxon>
        <taxon>Streptophyta</taxon>
        <taxon>Embryophyta</taxon>
        <taxon>Tracheophyta</taxon>
        <taxon>Spermatophyta</taxon>
        <taxon>Magnoliopsida</taxon>
        <taxon>Liliopsida</taxon>
        <taxon>Poales</taxon>
        <taxon>Poaceae</taxon>
        <taxon>BOP clade</taxon>
        <taxon>Oryzoideae</taxon>
        <taxon>Oryzeae</taxon>
        <taxon>Oryzinae</taxon>
        <taxon>Oryza</taxon>
    </lineage>
</organism>
<dbReference type="PROSITE" id="PS00995">
    <property type="entry name" value="TCP1_3"/>
    <property type="match status" value="1"/>
</dbReference>
<keyword evidence="3 5" id="KW-0067">ATP-binding</keyword>
<dbReference type="PROSITE" id="PS00751">
    <property type="entry name" value="TCP1_2"/>
    <property type="match status" value="1"/>
</dbReference>
<dbReference type="SUPFAM" id="SSF48592">
    <property type="entry name" value="GroEL equatorial domain-like"/>
    <property type="match status" value="1"/>
</dbReference>
<evidence type="ECO:0000256" key="4">
    <source>
        <dbReference type="ARBA" id="ARBA00023186"/>
    </source>
</evidence>
<dbReference type="Proteomes" id="UP000008022">
    <property type="component" value="Unassembled WGS sequence"/>
</dbReference>
<dbReference type="InterPro" id="IPR027409">
    <property type="entry name" value="GroEL-like_apical_dom_sf"/>
</dbReference>
<dbReference type="Pfam" id="PF00118">
    <property type="entry name" value="Cpn60_TCP1"/>
    <property type="match status" value="1"/>
</dbReference>
<dbReference type="Gene3D" id="1.10.560.10">
    <property type="entry name" value="GroEL-like equatorial domain"/>
    <property type="match status" value="1"/>
</dbReference>
<dbReference type="Gene3D" id="3.50.7.10">
    <property type="entry name" value="GroEL"/>
    <property type="match status" value="1"/>
</dbReference>
<comment type="similarity">
    <text evidence="1 5">Belongs to the TCP-1 chaperonin family.</text>
</comment>